<dbReference type="AlphaFoldDB" id="A0A2P7NRL9"/>
<evidence type="ECO:0000256" key="2">
    <source>
        <dbReference type="SAM" id="SignalP"/>
    </source>
</evidence>
<dbReference type="Proteomes" id="UP000241912">
    <property type="component" value="Unassembled WGS sequence"/>
</dbReference>
<gene>
    <name evidence="3" type="ORF">C7H79_15265</name>
</gene>
<evidence type="ECO:0008006" key="5">
    <source>
        <dbReference type="Google" id="ProtNLM"/>
    </source>
</evidence>
<proteinExistence type="predicted"/>
<accession>A0A2P7NRL9</accession>
<dbReference type="RefSeq" id="WP_106708149.1">
    <property type="nucleotide sequence ID" value="NZ_PXXU01000071.1"/>
</dbReference>
<reference evidence="3 4" key="1">
    <citation type="submission" date="2018-03" db="EMBL/GenBank/DDBJ databases">
        <title>Draft genome of Nitrosomonas supralitoralis APG5.</title>
        <authorList>
            <person name="Urakawa H."/>
            <person name="Lopez J.V."/>
        </authorList>
    </citation>
    <scope>NUCLEOTIDE SEQUENCE [LARGE SCALE GENOMIC DNA]</scope>
    <source>
        <strain evidence="3 4">APG5</strain>
    </source>
</reference>
<keyword evidence="4" id="KW-1185">Reference proteome</keyword>
<comment type="caution">
    <text evidence="3">The sequence shown here is derived from an EMBL/GenBank/DDBJ whole genome shotgun (WGS) entry which is preliminary data.</text>
</comment>
<feature type="region of interest" description="Disordered" evidence="1">
    <location>
        <begin position="35"/>
        <end position="78"/>
    </location>
</feature>
<evidence type="ECO:0000313" key="4">
    <source>
        <dbReference type="Proteomes" id="UP000241912"/>
    </source>
</evidence>
<evidence type="ECO:0000256" key="1">
    <source>
        <dbReference type="SAM" id="MobiDB-lite"/>
    </source>
</evidence>
<sequence length="78" mass="9062">MMKMLITTIITGFLFVSAYAFAEDYSQTKNKVDDKMNAPKKVESDKKDVEMNKQNNNTKEGERMNNLDADHQRRNDSK</sequence>
<feature type="compositionally biased region" description="Basic and acidic residues" evidence="1">
    <location>
        <begin position="35"/>
        <end position="51"/>
    </location>
</feature>
<name>A0A2P7NRL9_9PROT</name>
<dbReference type="EMBL" id="PXXU01000071">
    <property type="protein sequence ID" value="PSJ16115.1"/>
    <property type="molecule type" value="Genomic_DNA"/>
</dbReference>
<organism evidence="3 4">
    <name type="scientific">Nitrosomonas supralitoralis</name>
    <dbReference type="NCBI Taxonomy" id="2116706"/>
    <lineage>
        <taxon>Bacteria</taxon>
        <taxon>Pseudomonadati</taxon>
        <taxon>Pseudomonadota</taxon>
        <taxon>Betaproteobacteria</taxon>
        <taxon>Nitrosomonadales</taxon>
        <taxon>Nitrosomonadaceae</taxon>
        <taxon>Nitrosomonas</taxon>
    </lineage>
</organism>
<feature type="compositionally biased region" description="Basic and acidic residues" evidence="1">
    <location>
        <begin position="59"/>
        <end position="78"/>
    </location>
</feature>
<protein>
    <recommendedName>
        <fullName evidence="5">Pentapeptide MXKDX repeat protein</fullName>
    </recommendedName>
</protein>
<keyword evidence="2" id="KW-0732">Signal</keyword>
<dbReference type="OrthoDB" id="8551479at2"/>
<evidence type="ECO:0000313" key="3">
    <source>
        <dbReference type="EMBL" id="PSJ16115.1"/>
    </source>
</evidence>
<feature type="chain" id="PRO_5015129421" description="Pentapeptide MXKDX repeat protein" evidence="2">
    <location>
        <begin position="23"/>
        <end position="78"/>
    </location>
</feature>
<feature type="signal peptide" evidence="2">
    <location>
        <begin position="1"/>
        <end position="22"/>
    </location>
</feature>